<dbReference type="Gramene" id="TraesROB_scaffold_109880_01G000100.1">
    <property type="protein sequence ID" value="TraesROB_scaffold_109880_01G000100.1"/>
    <property type="gene ID" value="TraesROB_scaffold_109880_01G000100"/>
</dbReference>
<dbReference type="Proteomes" id="UP000019116">
    <property type="component" value="Chromosome 2B"/>
</dbReference>
<evidence type="ECO:0000256" key="1">
    <source>
        <dbReference type="SAM" id="Phobius"/>
    </source>
</evidence>
<dbReference type="Gramene" id="TraesRN2B0101520000.1">
    <property type="protein sequence ID" value="TraesRN2B0101520000.1"/>
    <property type="gene ID" value="TraesRN2B0101520000"/>
</dbReference>
<feature type="transmembrane region" description="Helical" evidence="1">
    <location>
        <begin position="94"/>
        <end position="112"/>
    </location>
</feature>
<keyword evidence="3" id="KW-1185">Reference proteome</keyword>
<dbReference type="SUPFAM" id="SSF48371">
    <property type="entry name" value="ARM repeat"/>
    <property type="match status" value="1"/>
</dbReference>
<name>A0A3B6CGE9_WHEAT</name>
<dbReference type="AlphaFoldDB" id="A0A3B6CGE9"/>
<sequence length="693" mass="77212">MDLYWDSFWYFGISWLGKHRHEHNQLPMRQWPKKQIQKSTLILIAISVPVLGSLVAAIAVGPVLWVFLSTLVREDYGITDREATKANMKRALNLFYYAASAHGFLCTLWVMTQTVANNLLVNIVSGQHGFSPKVLRAYIRKTKQMCVNYHVSATSWNLITYGAGLLDSSLPEEYAAGGRVLTMLIDQDVPSQTRQTARLLIRSPRQRIQKLVGTLAWRSPAEQEMRWLAARIVEHVAADLNLAHFPGALECISSLFNQLPVVAGQGNMDLILPGLRILENLAHDEDNCTAIYNNKGLFSKIVAPLSSNECVQYIKSSAAWTEVVHRSLRVVKQLMISPGLTGKEIRSLITDDSHVVRNLEAVLDIDMKSNSSIIELQMGTLKALTQLALHHPTSTSAEKLIERALHIFISIDWMEDYLKHENDMMEEAKKTANRLKESAGLALEMLSSDPEAVKGFTVCEDDVHHLTELLDCNVNTIECKISATDTVEIEISMDCRISATVILKHLSNYVKAPTLRKALGQLLPVQQDAPSTSRSHINNRTLQATLLSLVVTICVNNNINLAGILLSQTPPDTLEDFVVRLKNMVEDNMYGTHMCLAIQKLTCKMVTEFMKHDRNVEVIDRHNIVGTLLEASKTMAELESSMLFAGINHHDRCGVPLTPFSSVLAKNAEDLLTQRKQALGINTVPAGLPVPLP</sequence>
<dbReference type="Gramene" id="TraesCS2B02G585800.1">
    <property type="protein sequence ID" value="TraesCS2B02G585800.1"/>
    <property type="gene ID" value="TraesCS2B02G585800"/>
</dbReference>
<keyword evidence="1" id="KW-0812">Transmembrane</keyword>
<accession>A0A3B6CGE9</accession>
<keyword evidence="1" id="KW-1133">Transmembrane helix</keyword>
<dbReference type="InterPro" id="IPR011989">
    <property type="entry name" value="ARM-like"/>
</dbReference>
<dbReference type="Gene3D" id="1.25.10.10">
    <property type="entry name" value="Leucine-rich Repeat Variant"/>
    <property type="match status" value="1"/>
</dbReference>
<evidence type="ECO:0000313" key="3">
    <source>
        <dbReference type="Proteomes" id="UP000019116"/>
    </source>
</evidence>
<reference evidence="2" key="1">
    <citation type="submission" date="2018-08" db="EMBL/GenBank/DDBJ databases">
        <authorList>
            <person name="Rossello M."/>
        </authorList>
    </citation>
    <scope>NUCLEOTIDE SEQUENCE [LARGE SCALE GENOMIC DNA]</scope>
    <source>
        <strain evidence="2">cv. Chinese Spring</strain>
    </source>
</reference>
<proteinExistence type="predicted"/>
<protein>
    <submittedName>
        <fullName evidence="2">Uncharacterized protein</fullName>
    </submittedName>
</protein>
<dbReference type="PANTHER" id="PTHR33115">
    <property type="entry name" value="ARM REPEAT SUPERFAMILY PROTEIN"/>
    <property type="match status" value="1"/>
</dbReference>
<dbReference type="PANTHER" id="PTHR33115:SF69">
    <property type="entry name" value="GENOME ASSEMBLY, CHROMOSOME: II"/>
    <property type="match status" value="1"/>
</dbReference>
<dbReference type="STRING" id="4565.A0A3B6CGE9"/>
<feature type="transmembrane region" description="Helical" evidence="1">
    <location>
        <begin position="41"/>
        <end position="68"/>
    </location>
</feature>
<keyword evidence="1" id="KW-0472">Membrane</keyword>
<dbReference type="InterPro" id="IPR016024">
    <property type="entry name" value="ARM-type_fold"/>
</dbReference>
<dbReference type="Gramene" id="TraesCS2B03G1465700.1">
    <property type="protein sequence ID" value="TraesCS2B03G1465700.1.CDS"/>
    <property type="gene ID" value="TraesCS2B03G1465700"/>
</dbReference>
<dbReference type="OrthoDB" id="608041at2759"/>
<dbReference type="EnsemblPlants" id="TraesCS2B02G585800.1">
    <property type="protein sequence ID" value="TraesCS2B02G585800.1"/>
    <property type="gene ID" value="TraesCS2B02G585800"/>
</dbReference>
<evidence type="ECO:0000313" key="2">
    <source>
        <dbReference type="EnsemblPlants" id="TraesCS2B02G585800.1"/>
    </source>
</evidence>
<organism evidence="2">
    <name type="scientific">Triticum aestivum</name>
    <name type="common">Wheat</name>
    <dbReference type="NCBI Taxonomy" id="4565"/>
    <lineage>
        <taxon>Eukaryota</taxon>
        <taxon>Viridiplantae</taxon>
        <taxon>Streptophyta</taxon>
        <taxon>Embryophyta</taxon>
        <taxon>Tracheophyta</taxon>
        <taxon>Spermatophyta</taxon>
        <taxon>Magnoliopsida</taxon>
        <taxon>Liliopsida</taxon>
        <taxon>Poales</taxon>
        <taxon>Poaceae</taxon>
        <taxon>BOP clade</taxon>
        <taxon>Pooideae</taxon>
        <taxon>Triticodae</taxon>
        <taxon>Triticeae</taxon>
        <taxon>Triticinae</taxon>
        <taxon>Triticum</taxon>
    </lineage>
</organism>
<reference evidence="2" key="2">
    <citation type="submission" date="2018-10" db="UniProtKB">
        <authorList>
            <consortium name="EnsemblPlants"/>
        </authorList>
    </citation>
    <scope>IDENTIFICATION</scope>
</reference>